<comment type="similarity">
    <text evidence="1">Belongs to the sigma-70 factor family. ECF subfamily.</text>
</comment>
<evidence type="ECO:0000259" key="6">
    <source>
        <dbReference type="Pfam" id="PF04542"/>
    </source>
</evidence>
<dbReference type="OrthoDB" id="1524077at2"/>
<keyword evidence="4" id="KW-0804">Transcription</keyword>
<feature type="domain" description="RNA polymerase sigma factor 70 region 4 type 2" evidence="7">
    <location>
        <begin position="166"/>
        <end position="218"/>
    </location>
</feature>
<dbReference type="Gene3D" id="1.10.10.10">
    <property type="entry name" value="Winged helix-like DNA-binding domain superfamily/Winged helix DNA-binding domain"/>
    <property type="match status" value="1"/>
</dbReference>
<accession>A0A1I1WCQ7</accession>
<proteinExistence type="inferred from homology"/>
<dbReference type="InterPro" id="IPR013249">
    <property type="entry name" value="RNA_pol_sigma70_r4_t2"/>
</dbReference>
<evidence type="ECO:0000256" key="1">
    <source>
        <dbReference type="ARBA" id="ARBA00010641"/>
    </source>
</evidence>
<dbReference type="InterPro" id="IPR036388">
    <property type="entry name" value="WH-like_DNA-bd_sf"/>
</dbReference>
<sequence>MGLSIKETSLPVSAPSSPFHKPDDIRPLQLAETSPNQPAIPSDNERFIRQAFVQNPKQGFELLFREYYSPLCSHAVRFVYSRDVARDLVSDLFAVFWQKALHEQINTSYRAYLYAAVRNRALKYLQRELGRETTFSTTEMENESSLFATTETLTPEELLRYDELYNRVEDLVQQLSPQRQKVFIMNRIEGKKYQTIAQELNVTLKTVEAHISSALSTLRKALQKDWQ</sequence>
<dbReference type="Pfam" id="PF08281">
    <property type="entry name" value="Sigma70_r4_2"/>
    <property type="match status" value="1"/>
</dbReference>
<feature type="domain" description="RNA polymerase sigma-70 region 2" evidence="6">
    <location>
        <begin position="63"/>
        <end position="127"/>
    </location>
</feature>
<dbReference type="SUPFAM" id="SSF88946">
    <property type="entry name" value="Sigma2 domain of RNA polymerase sigma factors"/>
    <property type="match status" value="1"/>
</dbReference>
<dbReference type="EMBL" id="FOLQ01000008">
    <property type="protein sequence ID" value="SFD90870.1"/>
    <property type="molecule type" value="Genomic_DNA"/>
</dbReference>
<feature type="region of interest" description="Disordered" evidence="5">
    <location>
        <begin position="1"/>
        <end position="21"/>
    </location>
</feature>
<evidence type="ECO:0000256" key="4">
    <source>
        <dbReference type="ARBA" id="ARBA00023163"/>
    </source>
</evidence>
<evidence type="ECO:0000256" key="3">
    <source>
        <dbReference type="ARBA" id="ARBA00023082"/>
    </source>
</evidence>
<feature type="compositionally biased region" description="Polar residues" evidence="5">
    <location>
        <begin position="1"/>
        <end position="16"/>
    </location>
</feature>
<dbReference type="GO" id="GO:0003677">
    <property type="term" value="F:DNA binding"/>
    <property type="evidence" value="ECO:0007669"/>
    <property type="project" value="InterPro"/>
</dbReference>
<gene>
    <name evidence="8" type="ORF">SAMN05216167_108157</name>
</gene>
<dbReference type="InterPro" id="IPR014327">
    <property type="entry name" value="RNA_pol_sigma70_bacteroid"/>
</dbReference>
<dbReference type="InterPro" id="IPR013324">
    <property type="entry name" value="RNA_pol_sigma_r3/r4-like"/>
</dbReference>
<reference evidence="8 9" key="1">
    <citation type="submission" date="2016-10" db="EMBL/GenBank/DDBJ databases">
        <authorList>
            <person name="de Groot N.N."/>
        </authorList>
    </citation>
    <scope>NUCLEOTIDE SEQUENCE [LARGE SCALE GENOMIC DNA]</scope>
    <source>
        <strain evidence="8 9">DSM 26130</strain>
    </source>
</reference>
<dbReference type="AlphaFoldDB" id="A0A1I1WCQ7"/>
<evidence type="ECO:0000313" key="8">
    <source>
        <dbReference type="EMBL" id="SFD90870.1"/>
    </source>
</evidence>
<dbReference type="GO" id="GO:0006352">
    <property type="term" value="P:DNA-templated transcription initiation"/>
    <property type="evidence" value="ECO:0007669"/>
    <property type="project" value="InterPro"/>
</dbReference>
<dbReference type="STRING" id="662367.SAMN05216167_108157"/>
<keyword evidence="3" id="KW-0731">Sigma factor</keyword>
<dbReference type="NCBIfam" id="TIGR02937">
    <property type="entry name" value="sigma70-ECF"/>
    <property type="match status" value="1"/>
</dbReference>
<dbReference type="Proteomes" id="UP000198598">
    <property type="component" value="Unassembled WGS sequence"/>
</dbReference>
<dbReference type="SUPFAM" id="SSF88659">
    <property type="entry name" value="Sigma3 and sigma4 domains of RNA polymerase sigma factors"/>
    <property type="match status" value="1"/>
</dbReference>
<protein>
    <submittedName>
        <fullName evidence="8">RNA polymerase sigma-70 factor, ECF subfamily</fullName>
    </submittedName>
</protein>
<dbReference type="PANTHER" id="PTHR43133">
    <property type="entry name" value="RNA POLYMERASE ECF-TYPE SIGMA FACTO"/>
    <property type="match status" value="1"/>
</dbReference>
<evidence type="ECO:0000259" key="7">
    <source>
        <dbReference type="Pfam" id="PF08281"/>
    </source>
</evidence>
<dbReference type="InterPro" id="IPR007627">
    <property type="entry name" value="RNA_pol_sigma70_r2"/>
</dbReference>
<evidence type="ECO:0000313" key="9">
    <source>
        <dbReference type="Proteomes" id="UP000198598"/>
    </source>
</evidence>
<evidence type="ECO:0000256" key="2">
    <source>
        <dbReference type="ARBA" id="ARBA00023015"/>
    </source>
</evidence>
<dbReference type="Pfam" id="PF04542">
    <property type="entry name" value="Sigma70_r2"/>
    <property type="match status" value="1"/>
</dbReference>
<dbReference type="GO" id="GO:0016987">
    <property type="term" value="F:sigma factor activity"/>
    <property type="evidence" value="ECO:0007669"/>
    <property type="project" value="UniProtKB-KW"/>
</dbReference>
<dbReference type="InterPro" id="IPR014284">
    <property type="entry name" value="RNA_pol_sigma-70_dom"/>
</dbReference>
<name>A0A1I1WCQ7_9BACT</name>
<dbReference type="Gene3D" id="1.10.1740.10">
    <property type="match status" value="1"/>
</dbReference>
<dbReference type="PANTHER" id="PTHR43133:SF46">
    <property type="entry name" value="RNA POLYMERASE SIGMA-70 FACTOR ECF SUBFAMILY"/>
    <property type="match status" value="1"/>
</dbReference>
<dbReference type="InterPro" id="IPR013325">
    <property type="entry name" value="RNA_pol_sigma_r2"/>
</dbReference>
<organism evidence="8 9">
    <name type="scientific">Spirosoma endophyticum</name>
    <dbReference type="NCBI Taxonomy" id="662367"/>
    <lineage>
        <taxon>Bacteria</taxon>
        <taxon>Pseudomonadati</taxon>
        <taxon>Bacteroidota</taxon>
        <taxon>Cytophagia</taxon>
        <taxon>Cytophagales</taxon>
        <taxon>Cytophagaceae</taxon>
        <taxon>Spirosoma</taxon>
    </lineage>
</organism>
<dbReference type="InterPro" id="IPR039425">
    <property type="entry name" value="RNA_pol_sigma-70-like"/>
</dbReference>
<dbReference type="NCBIfam" id="TIGR02985">
    <property type="entry name" value="Sig70_bacteroi1"/>
    <property type="match status" value="1"/>
</dbReference>
<keyword evidence="9" id="KW-1185">Reference proteome</keyword>
<evidence type="ECO:0000256" key="5">
    <source>
        <dbReference type="SAM" id="MobiDB-lite"/>
    </source>
</evidence>
<keyword evidence="2" id="KW-0805">Transcription regulation</keyword>